<proteinExistence type="predicted"/>
<dbReference type="EMBL" id="RWGY01000029">
    <property type="protein sequence ID" value="TVU19694.1"/>
    <property type="molecule type" value="Genomic_DNA"/>
</dbReference>
<feature type="region of interest" description="Disordered" evidence="1">
    <location>
        <begin position="142"/>
        <end position="161"/>
    </location>
</feature>
<feature type="non-terminal residue" evidence="2">
    <location>
        <position position="1"/>
    </location>
</feature>
<dbReference type="Proteomes" id="UP000324897">
    <property type="component" value="Chromosome 7"/>
</dbReference>
<accession>A0A5J9U7Z3</accession>
<evidence type="ECO:0000313" key="3">
    <source>
        <dbReference type="Proteomes" id="UP000324897"/>
    </source>
</evidence>
<dbReference type="AlphaFoldDB" id="A0A5J9U7Z3"/>
<evidence type="ECO:0000256" key="1">
    <source>
        <dbReference type="SAM" id="MobiDB-lite"/>
    </source>
</evidence>
<keyword evidence="3" id="KW-1185">Reference proteome</keyword>
<feature type="region of interest" description="Disordered" evidence="1">
    <location>
        <begin position="1"/>
        <end position="31"/>
    </location>
</feature>
<sequence>MDPRCKVKRDAERSSERRVRGATTASVSNGGVARRQWRAALHGVATRSGVGEDGSGGGGTPEAGVELSGRRAGCCWPGSVRWGELLAGLGRGSGGASNYPWRTTTLQVLPADIVALHAEVNPHPQSSLFPCLPLPYARSHGDQPQLAQLRSSTSASATSPVPDSCLLEPLLCRRHAPPAKRPSRHGPGAPPAAHPGLFHRTHLLSAWFSSSAGWLANTSAVTEIPFFQGGKNIDNANLDNNNGSSSHPSGNHTILIMLPAQYHLTFWLFYRLVVDLCMC</sequence>
<dbReference type="Gramene" id="TVU19694">
    <property type="protein sequence ID" value="TVU19694"/>
    <property type="gene ID" value="EJB05_35860"/>
</dbReference>
<comment type="caution">
    <text evidence="2">The sequence shown here is derived from an EMBL/GenBank/DDBJ whole genome shotgun (WGS) entry which is preliminary data.</text>
</comment>
<name>A0A5J9U7Z3_9POAL</name>
<protein>
    <submittedName>
        <fullName evidence="2">Uncharacterized protein</fullName>
    </submittedName>
</protein>
<evidence type="ECO:0000313" key="2">
    <source>
        <dbReference type="EMBL" id="TVU19694.1"/>
    </source>
</evidence>
<feature type="compositionally biased region" description="Basic and acidic residues" evidence="1">
    <location>
        <begin position="1"/>
        <end position="19"/>
    </location>
</feature>
<organism evidence="2 3">
    <name type="scientific">Eragrostis curvula</name>
    <name type="common">weeping love grass</name>
    <dbReference type="NCBI Taxonomy" id="38414"/>
    <lineage>
        <taxon>Eukaryota</taxon>
        <taxon>Viridiplantae</taxon>
        <taxon>Streptophyta</taxon>
        <taxon>Embryophyta</taxon>
        <taxon>Tracheophyta</taxon>
        <taxon>Spermatophyta</taxon>
        <taxon>Magnoliopsida</taxon>
        <taxon>Liliopsida</taxon>
        <taxon>Poales</taxon>
        <taxon>Poaceae</taxon>
        <taxon>PACMAD clade</taxon>
        <taxon>Chloridoideae</taxon>
        <taxon>Eragrostideae</taxon>
        <taxon>Eragrostidinae</taxon>
        <taxon>Eragrostis</taxon>
    </lineage>
</organism>
<reference evidence="2 3" key="1">
    <citation type="journal article" date="2019" name="Sci. Rep.">
        <title>A high-quality genome of Eragrostis curvula grass provides insights into Poaceae evolution and supports new strategies to enhance forage quality.</title>
        <authorList>
            <person name="Carballo J."/>
            <person name="Santos B.A.C.M."/>
            <person name="Zappacosta D."/>
            <person name="Garbus I."/>
            <person name="Selva J.P."/>
            <person name="Gallo C.A."/>
            <person name="Diaz A."/>
            <person name="Albertini E."/>
            <person name="Caccamo M."/>
            <person name="Echenique V."/>
        </authorList>
    </citation>
    <scope>NUCLEOTIDE SEQUENCE [LARGE SCALE GENOMIC DNA]</scope>
    <source>
        <strain evidence="3">cv. Victoria</strain>
        <tissue evidence="2">Leaf</tissue>
    </source>
</reference>
<gene>
    <name evidence="2" type="ORF">EJB05_35860</name>
</gene>